<gene>
    <name evidence="2" type="ORF">LELG_01881</name>
</gene>
<keyword evidence="1" id="KW-1133">Transmembrane helix</keyword>
<proteinExistence type="predicted"/>
<reference evidence="2 3" key="1">
    <citation type="journal article" date="2009" name="Nature">
        <title>Evolution of pathogenicity and sexual reproduction in eight Candida genomes.</title>
        <authorList>
            <person name="Butler G."/>
            <person name="Rasmussen M.D."/>
            <person name="Lin M.F."/>
            <person name="Santos M.A."/>
            <person name="Sakthikumar S."/>
            <person name="Munro C.A."/>
            <person name="Rheinbay E."/>
            <person name="Grabherr M."/>
            <person name="Forche A."/>
            <person name="Reedy J.L."/>
            <person name="Agrafioti I."/>
            <person name="Arnaud M.B."/>
            <person name="Bates S."/>
            <person name="Brown A.J."/>
            <person name="Brunke S."/>
            <person name="Costanzo M.C."/>
            <person name="Fitzpatrick D.A."/>
            <person name="de Groot P.W."/>
            <person name="Harris D."/>
            <person name="Hoyer L.L."/>
            <person name="Hube B."/>
            <person name="Klis F.M."/>
            <person name="Kodira C."/>
            <person name="Lennard N."/>
            <person name="Logue M.E."/>
            <person name="Martin R."/>
            <person name="Neiman A.M."/>
            <person name="Nikolaou E."/>
            <person name="Quail M.A."/>
            <person name="Quinn J."/>
            <person name="Santos M.C."/>
            <person name="Schmitzberger F.F."/>
            <person name="Sherlock G."/>
            <person name="Shah P."/>
            <person name="Silverstein K.A."/>
            <person name="Skrzypek M.S."/>
            <person name="Soll D."/>
            <person name="Staggs R."/>
            <person name="Stansfield I."/>
            <person name="Stumpf M.P."/>
            <person name="Sudbery P.E."/>
            <person name="Srikantha T."/>
            <person name="Zeng Q."/>
            <person name="Berman J."/>
            <person name="Berriman M."/>
            <person name="Heitman J."/>
            <person name="Gow N.A."/>
            <person name="Lorenz M.C."/>
            <person name="Birren B.W."/>
            <person name="Kellis M."/>
            <person name="Cuomo C.A."/>
        </authorList>
    </citation>
    <scope>NUCLEOTIDE SEQUENCE [LARGE SCALE GENOMIC DNA]</scope>
    <source>
        <strain evidence="3">ATCC 11503 / BCRC 21390 / CBS 2605 / JCM 1781 / NBRC 1676 / NRRL YB-4239</strain>
    </source>
</reference>
<evidence type="ECO:0000256" key="1">
    <source>
        <dbReference type="SAM" id="Phobius"/>
    </source>
</evidence>
<dbReference type="EMBL" id="CH981525">
    <property type="protein sequence ID" value="EDK43702.1"/>
    <property type="molecule type" value="Genomic_DNA"/>
</dbReference>
<evidence type="ECO:0000313" key="3">
    <source>
        <dbReference type="Proteomes" id="UP000001996"/>
    </source>
</evidence>
<dbReference type="HOGENOM" id="CLU_1461570_0_0_1"/>
<dbReference type="VEuPathDB" id="FungiDB:LELG_01881"/>
<evidence type="ECO:0000313" key="2">
    <source>
        <dbReference type="EMBL" id="EDK43702.1"/>
    </source>
</evidence>
<dbReference type="Proteomes" id="UP000001996">
    <property type="component" value="Unassembled WGS sequence"/>
</dbReference>
<keyword evidence="1" id="KW-0812">Transmembrane</keyword>
<feature type="transmembrane region" description="Helical" evidence="1">
    <location>
        <begin position="6"/>
        <end position="37"/>
    </location>
</feature>
<accession>A5DWZ4</accession>
<keyword evidence="1" id="KW-0472">Membrane</keyword>
<organism evidence="2 3">
    <name type="scientific">Lodderomyces elongisporus (strain ATCC 11503 / CBS 2605 / JCM 1781 / NBRC 1676 / NRRL YB-4239)</name>
    <name type="common">Yeast</name>
    <name type="synonym">Saccharomyces elongisporus</name>
    <dbReference type="NCBI Taxonomy" id="379508"/>
    <lineage>
        <taxon>Eukaryota</taxon>
        <taxon>Fungi</taxon>
        <taxon>Dikarya</taxon>
        <taxon>Ascomycota</taxon>
        <taxon>Saccharomycotina</taxon>
        <taxon>Pichiomycetes</taxon>
        <taxon>Debaryomycetaceae</taxon>
        <taxon>Candida/Lodderomyces clade</taxon>
        <taxon>Lodderomyces</taxon>
    </lineage>
</organism>
<dbReference type="AlphaFoldDB" id="A5DWZ4"/>
<dbReference type="InParanoid" id="A5DWZ4"/>
<protein>
    <submittedName>
        <fullName evidence="2">Uncharacterized protein</fullName>
    </submittedName>
</protein>
<keyword evidence="3" id="KW-1185">Reference proteome</keyword>
<name>A5DWZ4_LODEL</name>
<sequence>MSVSNAALLVIMVLTFATMIFVIIMIGYFLVPFWPLLLQARKRNQVKHYLQRKLLIRENTCNQMISSGECSDPALDGDLEEQSFELSNSSNITNHYTYDETSRIALNSYPMDSARVLDFFIAAFDAPENTTTRMATNAGLTVQPIQLSSNLREHISKRLSLVSNTAMSYTTLEYENAMGSSSSGV</sequence>